<protein>
    <recommendedName>
        <fullName evidence="3">Ribosomal RNA large subunit methyltransferase K/L-like methyltransferase domain-containing protein</fullName>
    </recommendedName>
</protein>
<proteinExistence type="predicted"/>
<feature type="compositionally biased region" description="Basic and acidic residues" evidence="1">
    <location>
        <begin position="331"/>
        <end position="343"/>
    </location>
</feature>
<keyword evidence="2" id="KW-0732">Signal</keyword>
<dbReference type="GO" id="GO:0043527">
    <property type="term" value="C:tRNA methyltransferase complex"/>
    <property type="evidence" value="ECO:0007669"/>
    <property type="project" value="UniProtKB-ARBA"/>
</dbReference>
<dbReference type="Pfam" id="PF01170">
    <property type="entry name" value="UPF0020"/>
    <property type="match status" value="1"/>
</dbReference>
<dbReference type="SUPFAM" id="SSF53335">
    <property type="entry name" value="S-adenosyl-L-methionine-dependent methyltransferases"/>
    <property type="match status" value="1"/>
</dbReference>
<dbReference type="VEuPathDB" id="CryptoDB:Cvel_4980"/>
<dbReference type="Gene3D" id="3.30.2130.30">
    <property type="match status" value="1"/>
</dbReference>
<dbReference type="GO" id="GO:0030488">
    <property type="term" value="P:tRNA methylation"/>
    <property type="evidence" value="ECO:0007669"/>
    <property type="project" value="TreeGrafter"/>
</dbReference>
<feature type="region of interest" description="Disordered" evidence="1">
    <location>
        <begin position="313"/>
        <end position="348"/>
    </location>
</feature>
<feature type="compositionally biased region" description="Basic and acidic residues" evidence="1">
    <location>
        <begin position="380"/>
        <end position="399"/>
    </location>
</feature>
<dbReference type="GO" id="GO:0016423">
    <property type="term" value="F:tRNA (guanine) methyltransferase activity"/>
    <property type="evidence" value="ECO:0007669"/>
    <property type="project" value="TreeGrafter"/>
</dbReference>
<feature type="signal peptide" evidence="2">
    <location>
        <begin position="1"/>
        <end position="28"/>
    </location>
</feature>
<dbReference type="PANTHER" id="PTHR14911">
    <property type="entry name" value="THUMP DOMAIN-CONTAINING"/>
    <property type="match status" value="1"/>
</dbReference>
<feature type="compositionally biased region" description="Basic and acidic residues" evidence="1">
    <location>
        <begin position="479"/>
        <end position="488"/>
    </location>
</feature>
<feature type="region of interest" description="Disordered" evidence="1">
    <location>
        <begin position="380"/>
        <end position="400"/>
    </location>
</feature>
<dbReference type="InterPro" id="IPR029063">
    <property type="entry name" value="SAM-dependent_MTases_sf"/>
</dbReference>
<evidence type="ECO:0000256" key="1">
    <source>
        <dbReference type="SAM" id="MobiDB-lite"/>
    </source>
</evidence>
<dbReference type="EMBL" id="CDMZ01001391">
    <property type="protein sequence ID" value="CEM31880.1"/>
    <property type="molecule type" value="Genomic_DNA"/>
</dbReference>
<dbReference type="AlphaFoldDB" id="A0A0G4GNL8"/>
<reference evidence="4" key="1">
    <citation type="submission" date="2014-11" db="EMBL/GenBank/DDBJ databases">
        <authorList>
            <person name="Otto D Thomas"/>
            <person name="Naeem Raeece"/>
        </authorList>
    </citation>
    <scope>NUCLEOTIDE SEQUENCE</scope>
</reference>
<gene>
    <name evidence="4" type="ORF">Cvel_4980</name>
</gene>
<evidence type="ECO:0000313" key="4">
    <source>
        <dbReference type="EMBL" id="CEM31880.1"/>
    </source>
</evidence>
<dbReference type="PANTHER" id="PTHR14911:SF1">
    <property type="entry name" value="THUMP DOMAIN-CONTAINING PROTEIN 2"/>
    <property type="match status" value="1"/>
</dbReference>
<feature type="compositionally biased region" description="Basic and acidic residues" evidence="1">
    <location>
        <begin position="313"/>
        <end position="322"/>
    </location>
</feature>
<feature type="chain" id="PRO_5005190265" description="Ribosomal RNA large subunit methyltransferase K/L-like methyltransferase domain-containing protein" evidence="2">
    <location>
        <begin position="29"/>
        <end position="727"/>
    </location>
</feature>
<feature type="compositionally biased region" description="Basic and acidic residues" evidence="1">
    <location>
        <begin position="641"/>
        <end position="672"/>
    </location>
</feature>
<feature type="domain" description="Ribosomal RNA large subunit methyltransferase K/L-like methyltransferase" evidence="3">
    <location>
        <begin position="533"/>
        <end position="581"/>
    </location>
</feature>
<sequence>MKLTSPATFCATALTIGFAMCGFGGASGDLMSESLLCFLPNPFFCFRLRCSTPEGRRRHRLLQPAGLCSVPSSRIAEETGIKPSKEKETLELIAVTPPSFEDVAFEEIETRLREWKPALQRCSPSRAFFTVQVDASSRNRFLASLHHLQCVAAVHLYLGHVPFSLRDLEGRGDVAEWLSERVNAQVDWIGAARTYASLHEERGPMSFRLTKNRAGSALFLKKEVNMQELVRSLGGGIETTYREHLSVDLHNAQLDFQLLLQRDNLLVSLPILSTPSFERPYLPHPSLKASTAACLFWSVWALLKEDRQRKDSEKNCMQRELSHASLSPSPLKEKVKDSQDSHHSLPPASKRLLRIRDPLCGKGAILIEAARAITAGRGEKRLEGKFPKEQQKEEHREGDGTEDDLLLLLEGGDCHKPQITKAVLNAAAFTRWHREGGSVLSPSSCSSVSLLQTAQDQTSVEVKDGDEAGETLSLNPHPPSEKGAKSQDDVLPSFNQTLCQTIAGTPSSATACLTLSVADALSVTPPPTDAEGETGQVDVILTDLPFGKKMGSFDRVARLYPRLFARFAEDVKEEGLCLLCTARPVNRLLGLPEVPRLHGYVSEKGGIIRGAELEEISSRLTDCREKVKFVSDGSVGGAEDGQVRKKGVEGDWEVKQRTRERKSESPDLERKTYGPRAGGLPKRDRPRPWDLLWVRQTRFGNQHVLVYLLKRRCDTDSEQLESGLSIV</sequence>
<name>A0A0G4GNL8_9ALVE</name>
<evidence type="ECO:0000256" key="2">
    <source>
        <dbReference type="SAM" id="SignalP"/>
    </source>
</evidence>
<accession>A0A0G4GNL8</accession>
<feature type="region of interest" description="Disordered" evidence="1">
    <location>
        <begin position="468"/>
        <end position="488"/>
    </location>
</feature>
<dbReference type="Gene3D" id="3.40.50.150">
    <property type="entry name" value="Vaccinia Virus protein VP39"/>
    <property type="match status" value="1"/>
</dbReference>
<dbReference type="InterPro" id="IPR000241">
    <property type="entry name" value="RlmKL-like_Mtase"/>
</dbReference>
<evidence type="ECO:0000259" key="3">
    <source>
        <dbReference type="Pfam" id="PF01170"/>
    </source>
</evidence>
<organism evidence="4">
    <name type="scientific">Chromera velia CCMP2878</name>
    <dbReference type="NCBI Taxonomy" id="1169474"/>
    <lineage>
        <taxon>Eukaryota</taxon>
        <taxon>Sar</taxon>
        <taxon>Alveolata</taxon>
        <taxon>Colpodellida</taxon>
        <taxon>Chromeraceae</taxon>
        <taxon>Chromera</taxon>
    </lineage>
</organism>
<feature type="region of interest" description="Disordered" evidence="1">
    <location>
        <begin position="638"/>
        <end position="682"/>
    </location>
</feature>